<evidence type="ECO:0000256" key="2">
    <source>
        <dbReference type="ARBA" id="ARBA00022801"/>
    </source>
</evidence>
<evidence type="ECO:0000313" key="6">
    <source>
        <dbReference type="Proteomes" id="UP000288805"/>
    </source>
</evidence>
<gene>
    <name evidence="5" type="primary">POLX_2046</name>
    <name evidence="5" type="ORF">CK203_011541</name>
</gene>
<comment type="caution">
    <text evidence="5">The sequence shown here is derived from an EMBL/GenBank/DDBJ whole genome shotgun (WGS) entry which is preliminary data.</text>
</comment>
<dbReference type="InterPro" id="IPR043502">
    <property type="entry name" value="DNA/RNA_pol_sf"/>
</dbReference>
<dbReference type="GO" id="GO:0015074">
    <property type="term" value="P:DNA integration"/>
    <property type="evidence" value="ECO:0007669"/>
    <property type="project" value="InterPro"/>
</dbReference>
<name>A0A438JUV3_VITVI</name>
<proteinExistence type="predicted"/>
<dbReference type="InterPro" id="IPR057670">
    <property type="entry name" value="SH3_retrovirus"/>
</dbReference>
<dbReference type="InterPro" id="IPR006461">
    <property type="entry name" value="PLAC_motif_containing"/>
</dbReference>
<keyword evidence="1" id="KW-0479">Metal-binding</keyword>
<dbReference type="InterPro" id="IPR039537">
    <property type="entry name" value="Retrotran_Ty1/copia-like"/>
</dbReference>
<evidence type="ECO:0000313" key="5">
    <source>
        <dbReference type="EMBL" id="RVX12688.1"/>
    </source>
</evidence>
<dbReference type="CDD" id="cd09272">
    <property type="entry name" value="RNase_HI_RT_Ty1"/>
    <property type="match status" value="1"/>
</dbReference>
<reference evidence="5 6" key="1">
    <citation type="journal article" date="2018" name="PLoS Genet.">
        <title>Population sequencing reveals clonal diversity and ancestral inbreeding in the grapevine cultivar Chardonnay.</title>
        <authorList>
            <person name="Roach M.J."/>
            <person name="Johnson D.L."/>
            <person name="Bohlmann J."/>
            <person name="van Vuuren H.J."/>
            <person name="Jones S.J."/>
            <person name="Pretorius I.S."/>
            <person name="Schmidt S.A."/>
            <person name="Borneman A.R."/>
        </authorList>
    </citation>
    <scope>NUCLEOTIDE SEQUENCE [LARGE SCALE GENOMIC DNA]</scope>
    <source>
        <strain evidence="6">cv. Chardonnay</strain>
        <tissue evidence="5">Leaf</tissue>
    </source>
</reference>
<dbReference type="Pfam" id="PF00665">
    <property type="entry name" value="rve"/>
    <property type="match status" value="1"/>
</dbReference>
<protein>
    <submittedName>
        <fullName evidence="5">Retrovirus-related Pol polyprotein from transposon TNT 1-94</fullName>
    </submittedName>
</protein>
<dbReference type="InterPro" id="IPR012337">
    <property type="entry name" value="RNaseH-like_sf"/>
</dbReference>
<dbReference type="NCBIfam" id="TIGR01571">
    <property type="entry name" value="A_thal_Cys_rich"/>
    <property type="match status" value="1"/>
</dbReference>
<dbReference type="PANTHER" id="PTHR42648:SF22">
    <property type="entry name" value="REVERSE TRANSCRIPTASE TY1_COPIA-TYPE DOMAIN-CONTAINING PROTEIN"/>
    <property type="match status" value="1"/>
</dbReference>
<dbReference type="GO" id="GO:0016787">
    <property type="term" value="F:hydrolase activity"/>
    <property type="evidence" value="ECO:0007669"/>
    <property type="project" value="UniProtKB-KW"/>
</dbReference>
<evidence type="ECO:0000256" key="1">
    <source>
        <dbReference type="ARBA" id="ARBA00022723"/>
    </source>
</evidence>
<accession>A0A438JUV3</accession>
<dbReference type="Pfam" id="PF07727">
    <property type="entry name" value="RVT_2"/>
    <property type="match status" value="1"/>
</dbReference>
<dbReference type="AlphaFoldDB" id="A0A438JUV3"/>
<feature type="region of interest" description="Disordered" evidence="3">
    <location>
        <begin position="580"/>
        <end position="615"/>
    </location>
</feature>
<organism evidence="5 6">
    <name type="scientific">Vitis vinifera</name>
    <name type="common">Grape</name>
    <dbReference type="NCBI Taxonomy" id="29760"/>
    <lineage>
        <taxon>Eukaryota</taxon>
        <taxon>Viridiplantae</taxon>
        <taxon>Streptophyta</taxon>
        <taxon>Embryophyta</taxon>
        <taxon>Tracheophyta</taxon>
        <taxon>Spermatophyta</taxon>
        <taxon>Magnoliopsida</taxon>
        <taxon>eudicotyledons</taxon>
        <taxon>Gunneridae</taxon>
        <taxon>Pentapetalae</taxon>
        <taxon>rosids</taxon>
        <taxon>Vitales</taxon>
        <taxon>Vitaceae</taxon>
        <taxon>Viteae</taxon>
        <taxon>Vitis</taxon>
    </lineage>
</organism>
<feature type="region of interest" description="Disordered" evidence="3">
    <location>
        <begin position="1"/>
        <end position="24"/>
    </location>
</feature>
<dbReference type="InterPro" id="IPR013103">
    <property type="entry name" value="RVT_2"/>
</dbReference>
<evidence type="ECO:0000259" key="4">
    <source>
        <dbReference type="PROSITE" id="PS50994"/>
    </source>
</evidence>
<sequence>MAIDTPANPTHVSHVRNSPRQVQPGAKVPWSTGLCDCFSDVPNCSLVTGEFIAACALNGLLYTLVAFTTGCACLCSCFNRSKMRKQYKLEGNDCKDCLAHYFCEACALCQEYRELKNRGFDMTLGNPTLSQLTDGMEICRNRAVLRQQLRFRRWKEACTARLQVLICLRSSSLSQVSSTHCEFQDLDSGKTIGNAEECSGLYILKERHDPQEQPQMTVGSNSFSVSCQNNDSAIRLWHYRLGHPNVMYLKHLFPSLFNKNPQSFECEICQLSKQVRSHFPIQPYKESSPFSMIHSDIWGPSRIKNVTGTRWFVSFIDDHTRLTWVFLMKEKSETSQIFKNFKNMIQTQFQSKIQILKSDNARDYFNSILGEFLAQEGIVHLSSCVDTPQQNGIAERKNRHLLEVARSLMFSMNVPKLFWGQAVLTAAYLINRMPSRVLKFQTPCQTLLKSFPTTRLISTVPPKIFGCSVFVHINQQHRSKLDPRSLKCIFLGYSSNQKGYKCYSPVTRKFYNSMDVTFFETQPYYPKNDIQGENSTQEYQFWDLESFSESPITTENHIPPESFNQPESIVDLWDKEHIQEETEERTLSQQTHEAEPGPNPSKLPGNNAPDGTVDSELENDILNMPIAWRKGVRSCTQHPIGNFISYDKLSPTFRAFTSSITEIQVPQNIHEAFKYPKWKAAVDEEVRALEKNGTWEITDLPRGKKPVGCKWIFTVKYKADGNVDRYKARLVAKGFTQSYGIDYQETFAPVAKLNTVRVLLSLAANLDWSLHQLDVKNAFLNGDLEEEVYMDIPTGLETTSNFNKVCRLRKSLYGLKQSPRAWFERFTKVVKRYGFVQCQSDHTLFVKHFPEGKLAIIIVYVDDIILTGDHEEKIDLLKKLLTKEFEIKDLGNLKYFLGMEIARSKKGIAVSQRKYVLDLLNETGMLGCKPAETPMDTTVKLEESDGSAPIDKGRYQRLVGKLIYLSHTRPDIGFSVSVVSQFMNNPTEKHMTAVIRILRYLKMTPGKGLFFQRTTKKEIEIFSDADWAARKQSVVARSSAEAEFRAMAQGICEGIWLNRLLEELRVPLKHPMVLYCDNQAAISIAKNPVHHDRTKHVEIDRHFIKEKIEEGVFKSATLRQTVKRLTFSQKLLLELTSKI</sequence>
<dbReference type="Proteomes" id="UP000288805">
    <property type="component" value="Unassembled WGS sequence"/>
</dbReference>
<dbReference type="InterPro" id="IPR036397">
    <property type="entry name" value="RNaseH_sf"/>
</dbReference>
<dbReference type="Pfam" id="PF04749">
    <property type="entry name" value="PLAC8"/>
    <property type="match status" value="1"/>
</dbReference>
<dbReference type="GO" id="GO:0046872">
    <property type="term" value="F:metal ion binding"/>
    <property type="evidence" value="ECO:0007669"/>
    <property type="project" value="UniProtKB-KW"/>
</dbReference>
<feature type="domain" description="Integrase catalytic" evidence="4">
    <location>
        <begin position="285"/>
        <end position="451"/>
    </location>
</feature>
<dbReference type="Pfam" id="PF13976">
    <property type="entry name" value="gag_pre-integrs"/>
    <property type="match status" value="1"/>
</dbReference>
<dbReference type="EMBL" id="QGNW01000027">
    <property type="protein sequence ID" value="RVX12688.1"/>
    <property type="molecule type" value="Genomic_DNA"/>
</dbReference>
<dbReference type="Pfam" id="PF25597">
    <property type="entry name" value="SH3_retrovirus"/>
    <property type="match status" value="1"/>
</dbReference>
<dbReference type="InterPro" id="IPR025724">
    <property type="entry name" value="GAG-pre-integrase_dom"/>
</dbReference>
<dbReference type="SUPFAM" id="SSF56672">
    <property type="entry name" value="DNA/RNA polymerases"/>
    <property type="match status" value="1"/>
</dbReference>
<feature type="compositionally biased region" description="Polar residues" evidence="3">
    <location>
        <begin position="7"/>
        <end position="21"/>
    </location>
</feature>
<dbReference type="Gene3D" id="3.30.420.10">
    <property type="entry name" value="Ribonuclease H-like superfamily/Ribonuclease H"/>
    <property type="match status" value="1"/>
</dbReference>
<dbReference type="InterPro" id="IPR001584">
    <property type="entry name" value="Integrase_cat-core"/>
</dbReference>
<dbReference type="GO" id="GO:0003676">
    <property type="term" value="F:nucleic acid binding"/>
    <property type="evidence" value="ECO:0007669"/>
    <property type="project" value="InterPro"/>
</dbReference>
<keyword evidence="2" id="KW-0378">Hydrolase</keyword>
<evidence type="ECO:0000256" key="3">
    <source>
        <dbReference type="SAM" id="MobiDB-lite"/>
    </source>
</evidence>
<dbReference type="PANTHER" id="PTHR42648">
    <property type="entry name" value="TRANSPOSASE, PUTATIVE-RELATED"/>
    <property type="match status" value="1"/>
</dbReference>
<dbReference type="SUPFAM" id="SSF53098">
    <property type="entry name" value="Ribonuclease H-like"/>
    <property type="match status" value="1"/>
</dbReference>
<dbReference type="PROSITE" id="PS50994">
    <property type="entry name" value="INTEGRASE"/>
    <property type="match status" value="1"/>
</dbReference>